<evidence type="ECO:0000256" key="3">
    <source>
        <dbReference type="SAM" id="Phobius"/>
    </source>
</evidence>
<keyword evidence="1" id="KW-0175">Coiled coil</keyword>
<evidence type="ECO:0000256" key="2">
    <source>
        <dbReference type="SAM" id="MobiDB-lite"/>
    </source>
</evidence>
<evidence type="ECO:0000313" key="5">
    <source>
        <dbReference type="Proteomes" id="UP000324800"/>
    </source>
</evidence>
<accession>A0A5J4X7V2</accession>
<feature type="compositionally biased region" description="Acidic residues" evidence="2">
    <location>
        <begin position="1521"/>
        <end position="1551"/>
    </location>
</feature>
<gene>
    <name evidence="4" type="ORF">EZS28_001656</name>
</gene>
<feature type="transmembrane region" description="Helical" evidence="3">
    <location>
        <begin position="1564"/>
        <end position="1589"/>
    </location>
</feature>
<name>A0A5J4X7V2_9EUKA</name>
<feature type="region of interest" description="Disordered" evidence="2">
    <location>
        <begin position="1521"/>
        <end position="1559"/>
    </location>
</feature>
<dbReference type="PANTHER" id="PTHR11319:SF35">
    <property type="entry name" value="OUTER MEMBRANE PROTEIN PMPC-RELATED"/>
    <property type="match status" value="1"/>
</dbReference>
<dbReference type="Proteomes" id="UP000324800">
    <property type="component" value="Unassembled WGS sequence"/>
</dbReference>
<dbReference type="OrthoDB" id="10692838at2759"/>
<feature type="compositionally biased region" description="Polar residues" evidence="2">
    <location>
        <begin position="1614"/>
        <end position="1631"/>
    </location>
</feature>
<feature type="coiled-coil region" evidence="1">
    <location>
        <begin position="1969"/>
        <end position="2057"/>
    </location>
</feature>
<evidence type="ECO:0000313" key="4">
    <source>
        <dbReference type="EMBL" id="KAA6402816.1"/>
    </source>
</evidence>
<feature type="region of interest" description="Disordered" evidence="2">
    <location>
        <begin position="1596"/>
        <end position="1631"/>
    </location>
</feature>
<dbReference type="SUPFAM" id="SSF48371">
    <property type="entry name" value="ARM repeat"/>
    <property type="match status" value="1"/>
</dbReference>
<keyword evidence="3" id="KW-1133">Transmembrane helix</keyword>
<sequence length="2214" mass="242167">MFIVSNDFYAVSGDEFYVGTTGSNANSCTQISQPCLTLDTPTALRGTVDSSTEYTVFIMDKTTLSMPFTISSTQTLPRTFTNNPQSSSIQSVIEIAHFDGYFEIYGNSLFDHINFTLSNVVSNSHGGIINVNIGEPSRTLEISNCNFIGFKTSTTGGALGLSINNYAHATLKNLLFEGCEANIAGAVFITIAAGGQVTVSESCTFTECKITQNNANGGGIYAIISGQYSKLIFKDSVTFDKCSGLTGSGISLLMYNFGQLTIEDSCSCSFIDCDSTATGGTGTFYIEASGPNYEINLLGEMIFERCNSDEYGGGLFIGASYAGQITINEMSFIDCNSAMYGGGFFSKFESGTQMTISGIITYDKCHCTGRVGSSASYGGGQYIEAGQDCKINVTGELEYKECEAHQGGGLHIEIFNKATVELNKATFTDSKSRLDGGGLFLYVLLEAQFTIYGTASFINCNSSTFGGAIRFRNDGGIINVDPTEQILIENCNSINNGSGIYCSITNKGQTQINYIKFSKCKSLSGGGIFARINLEGQLILSKSYEFDQCESIQDGGGIITTLQSGGQMTVSGPCSFTDCKAISDGTGGGIYATVNGENCQFIFEDSVTFDGCQALYKGGGIYLDIYNGGLFTLSGPSSFTDCTAQNVSGGGCCINAYQPKYEINLQGKMQFERCSSKNGGGLFIDCQFAGQFTIKNISFTGCNCTNQGGALFSYLRYGAKITITGKVEFDDCHNINGFGGGQYLLVIGLASQILITGELVYKQCEAKLGGGLFVSSQNKAIIGINKASFKNCYSQENGGGIYASVETEGQLSFDNSFEFYQCESGYDGGGIYNYLGQGGQMTISGPCLFTECRAISTTFWGYGGGIYAKIEGQNSSFSVEDSMTFDRCQAFICGGGMRLDIGGLSKFSMFGSVSFTDCTAQNAYGGGYYINALDPDYEINLQGKMQFERCRSDEYGGGLFIDCHLAGQITIKDISFTGCNSTSQGGALFSGLSSGVQMTITGKVAFDKCNSNNQGGGQYQELAGLGSLIRITGELEYKECASIFGGGLCIIVEDRSTVEINKASFIDCLSGYAGGGLFLQARTGGQFTITGTASFTDCNSSSVGGGIYLETNNGTVNFNPTEQILIDNCNSLQDGGGIYCWINNQGQVQINNIKFSRCKSLSGGGIYASIQSGGQLILDKSCELYQCKSNGNGGGIYINIDFSTQCSFLIKDAFIHDCKALINNSLSYSQTGFGGGLFLGGSGDYSPISKLIDLHGMNITNNSADKYGQSLFVAMTKIVEFCKYGILGEYVKGNYSDTYSDENDLEGIPMNLTEFNTSTLETIEQKQQPLEPWWRILGILRSAQVIVNVSNPNGKLIFNLEGQSMIPGYLNVKIFELRDKTQEEIDQEQKEMNYIFNNNNFITVKQISYQSKFTQKHQTINQQQISINSNIKIKKKLHNNANEIIYPPEDGSISPISIEGEIPNDQKATFGINDYKWLNYKEKVYGTLISNDRNIFTGKDGHDIEEDENAAVQLEVIIEEEVEDDESEIDDPEKEDDDKKDDSQKEDDPEEQGEKDGKGKGLQVGAIIGIVFGILAFITLIVIIIIIVVKNEKENKQQNNEQQLSDLSTIVEPSKSSASNNQMSQIKTPPLSKVNSQIKSFDITNSQVRSYDITNASDQQSNISNPKVQQTFISNSQVHPNNSTISKAQPSIKPVSKKYQSTIMFYSAASCTIHNISIKKIRILMQRSNDQPNKTAVIGTMIGADVTTIIPRLIQDLESDSINLHTPALRQLLNIIVDYRESKDLAQKYKLMSLLKKFVGNVDKNEEFVLSTTILHVIGVRNGTDEKIILAKSATDSIIHSLFSPDEKISEQGSKTLQKLIEKNKIIRNSLMTTGFIMAAQHAFTNSSQSSSSSQTENIPPYHVKCGLIDIVYCLVTTADDLNPISILIPILNELKNNGEKEIMKKAGNILAILNSQGINATSSNSTKEKDQKIQELELENRYKDEENRRKDEEINKLKDENYKLLRRSDEAELKVQNIEQEKNREKQEKERKEEEIRILKTENHKMKQEIKRHNIKHTQGFPIQIINPDPSNIDFVDVDGVLKRIICKNNKENTISLSQVLENGIWQMEAEFSNAQNVGAIGIVRDSYNIPAGVHPDNKPHCDHIVSYGMSGYANGDRFYYKRVGTRGNIAYNDNQKIKAEYDSEKGTLIFFVEGVLQPIYATGINEKVRFIV</sequence>
<protein>
    <submittedName>
        <fullName evidence="4">Uncharacterized protein</fullName>
    </submittedName>
</protein>
<proteinExistence type="predicted"/>
<reference evidence="4 5" key="1">
    <citation type="submission" date="2019-03" db="EMBL/GenBank/DDBJ databases">
        <title>Single cell metagenomics reveals metabolic interactions within the superorganism composed of flagellate Streblomastix strix and complex community of Bacteroidetes bacteria on its surface.</title>
        <authorList>
            <person name="Treitli S.C."/>
            <person name="Kolisko M."/>
            <person name="Husnik F."/>
            <person name="Keeling P."/>
            <person name="Hampl V."/>
        </authorList>
    </citation>
    <scope>NUCLEOTIDE SEQUENCE [LARGE SCALE GENOMIC DNA]</scope>
    <source>
        <strain evidence="4">ST1C</strain>
    </source>
</reference>
<comment type="caution">
    <text evidence="4">The sequence shown here is derived from an EMBL/GenBank/DDBJ whole genome shotgun (WGS) entry which is preliminary data.</text>
</comment>
<dbReference type="InterPro" id="IPR006626">
    <property type="entry name" value="PbH1"/>
</dbReference>
<organism evidence="4 5">
    <name type="scientific">Streblomastix strix</name>
    <dbReference type="NCBI Taxonomy" id="222440"/>
    <lineage>
        <taxon>Eukaryota</taxon>
        <taxon>Metamonada</taxon>
        <taxon>Preaxostyla</taxon>
        <taxon>Oxymonadida</taxon>
        <taxon>Streblomastigidae</taxon>
        <taxon>Streblomastix</taxon>
    </lineage>
</organism>
<evidence type="ECO:0000256" key="1">
    <source>
        <dbReference type="SAM" id="Coils"/>
    </source>
</evidence>
<keyword evidence="3" id="KW-0812">Transmembrane</keyword>
<dbReference type="EMBL" id="SNRW01000180">
    <property type="protein sequence ID" value="KAA6402816.1"/>
    <property type="molecule type" value="Genomic_DNA"/>
</dbReference>
<dbReference type="PANTHER" id="PTHR11319">
    <property type="entry name" value="G PROTEIN-COUPLED RECEPTOR-RELATED"/>
    <property type="match status" value="1"/>
</dbReference>
<dbReference type="InterPro" id="IPR011989">
    <property type="entry name" value="ARM-like"/>
</dbReference>
<keyword evidence="3" id="KW-0472">Membrane</keyword>
<dbReference type="SMART" id="SM00710">
    <property type="entry name" value="PbH1"/>
    <property type="match status" value="8"/>
</dbReference>
<dbReference type="Gene3D" id="1.25.10.10">
    <property type="entry name" value="Leucine-rich Repeat Variant"/>
    <property type="match status" value="1"/>
</dbReference>
<dbReference type="InterPro" id="IPR016024">
    <property type="entry name" value="ARM-type_fold"/>
</dbReference>